<keyword evidence="2" id="KW-1185">Reference proteome</keyword>
<evidence type="ECO:0000313" key="2">
    <source>
        <dbReference type="Proteomes" id="UP001175227"/>
    </source>
</evidence>
<evidence type="ECO:0000313" key="1">
    <source>
        <dbReference type="EMBL" id="KAK0471273.1"/>
    </source>
</evidence>
<accession>A0AA39NSZ4</accession>
<comment type="caution">
    <text evidence="1">The sequence shown here is derived from an EMBL/GenBank/DDBJ whole genome shotgun (WGS) entry which is preliminary data.</text>
</comment>
<protein>
    <submittedName>
        <fullName evidence="1">Uncharacterized protein</fullName>
    </submittedName>
</protein>
<organism evidence="1 2">
    <name type="scientific">Armillaria novae-zelandiae</name>
    <dbReference type="NCBI Taxonomy" id="153914"/>
    <lineage>
        <taxon>Eukaryota</taxon>
        <taxon>Fungi</taxon>
        <taxon>Dikarya</taxon>
        <taxon>Basidiomycota</taxon>
        <taxon>Agaricomycotina</taxon>
        <taxon>Agaricomycetes</taxon>
        <taxon>Agaricomycetidae</taxon>
        <taxon>Agaricales</taxon>
        <taxon>Marasmiineae</taxon>
        <taxon>Physalacriaceae</taxon>
        <taxon>Armillaria</taxon>
    </lineage>
</organism>
<sequence>MALQLEILPKSSICLHLVEVTLGMFQESGLLYDGLERLLIDKGGFNDGGFKRAITLCNNYVGDNQPLGRQTSVQWLRAAFRDITTAEHHCRNWLNRLLQAADFIAPSVVHLSADAPFQLYESHSAWDASTLSEEKLVLRNLKAALRRSSQLPRKWDSISTHFLWTHLGKRSSSKNSAVPENDKAYASFSISMGYVPHPSLAYTTGKANGELIDRPCEGALVTT</sequence>
<name>A0AA39NSZ4_9AGAR</name>
<dbReference type="Proteomes" id="UP001175227">
    <property type="component" value="Unassembled WGS sequence"/>
</dbReference>
<dbReference type="EMBL" id="JAUEPR010000052">
    <property type="protein sequence ID" value="KAK0471273.1"/>
    <property type="molecule type" value="Genomic_DNA"/>
</dbReference>
<dbReference type="AlphaFoldDB" id="A0AA39NSZ4"/>
<reference evidence="1" key="1">
    <citation type="submission" date="2023-06" db="EMBL/GenBank/DDBJ databases">
        <authorList>
            <consortium name="Lawrence Berkeley National Laboratory"/>
            <person name="Ahrendt S."/>
            <person name="Sahu N."/>
            <person name="Indic B."/>
            <person name="Wong-Bajracharya J."/>
            <person name="Merenyi Z."/>
            <person name="Ke H.-M."/>
            <person name="Monk M."/>
            <person name="Kocsube S."/>
            <person name="Drula E."/>
            <person name="Lipzen A."/>
            <person name="Balint B."/>
            <person name="Henrissat B."/>
            <person name="Andreopoulos B."/>
            <person name="Martin F.M."/>
            <person name="Harder C.B."/>
            <person name="Rigling D."/>
            <person name="Ford K.L."/>
            <person name="Foster G.D."/>
            <person name="Pangilinan J."/>
            <person name="Papanicolaou A."/>
            <person name="Barry K."/>
            <person name="LaButti K."/>
            <person name="Viragh M."/>
            <person name="Koriabine M."/>
            <person name="Yan M."/>
            <person name="Riley R."/>
            <person name="Champramary S."/>
            <person name="Plett K.L."/>
            <person name="Tsai I.J."/>
            <person name="Slot J."/>
            <person name="Sipos G."/>
            <person name="Plett J."/>
            <person name="Nagy L.G."/>
            <person name="Grigoriev I.V."/>
        </authorList>
    </citation>
    <scope>NUCLEOTIDE SEQUENCE</scope>
    <source>
        <strain evidence="1">ICMP 16352</strain>
    </source>
</reference>
<proteinExistence type="predicted"/>
<gene>
    <name evidence="1" type="ORF">IW261DRAFT_1425258</name>
</gene>